<dbReference type="GeneID" id="98145693"/>
<reference evidence="3 4" key="1">
    <citation type="submission" date="2024-07" db="EMBL/GenBank/DDBJ databases">
        <title>Section-level genome sequencing and comparative genomics of Aspergillus sections Usti and Cavernicolus.</title>
        <authorList>
            <consortium name="Lawrence Berkeley National Laboratory"/>
            <person name="Nybo J.L."/>
            <person name="Vesth T.C."/>
            <person name="Theobald S."/>
            <person name="Frisvad J.C."/>
            <person name="Larsen T.O."/>
            <person name="Kjaerboelling I."/>
            <person name="Rothschild-Mancinelli K."/>
            <person name="Lyhne E.K."/>
            <person name="Kogle M.E."/>
            <person name="Barry K."/>
            <person name="Clum A."/>
            <person name="Na H."/>
            <person name="Ledsgaard L."/>
            <person name="Lin J."/>
            <person name="Lipzen A."/>
            <person name="Kuo A."/>
            <person name="Riley R."/>
            <person name="Mondo S."/>
            <person name="Labutti K."/>
            <person name="Haridas S."/>
            <person name="Pangalinan J."/>
            <person name="Salamov A.A."/>
            <person name="Simmons B.A."/>
            <person name="Magnuson J.K."/>
            <person name="Chen J."/>
            <person name="Drula E."/>
            <person name="Henrissat B."/>
            <person name="Wiebenga A."/>
            <person name="Lubbers R.J."/>
            <person name="Gomes A.C."/>
            <person name="Macurrencykelacurrency M.R."/>
            <person name="Stajich J."/>
            <person name="Grigoriev I.V."/>
            <person name="Mortensen U.H."/>
            <person name="De Vries R.P."/>
            <person name="Baker S.E."/>
            <person name="Andersen M.R."/>
        </authorList>
    </citation>
    <scope>NUCLEOTIDE SEQUENCE [LARGE SCALE GENOMIC DNA]</scope>
    <source>
        <strain evidence="3 4">CBS 449.75</strain>
    </source>
</reference>
<dbReference type="InterPro" id="IPR008030">
    <property type="entry name" value="NmrA-like"/>
</dbReference>
<protein>
    <recommendedName>
        <fullName evidence="2">NmrA-like domain-containing protein</fullName>
    </recommendedName>
</protein>
<proteinExistence type="predicted"/>
<accession>A0ABR4L624</accession>
<dbReference type="SUPFAM" id="SSF51735">
    <property type="entry name" value="NAD(P)-binding Rossmann-fold domains"/>
    <property type="match status" value="1"/>
</dbReference>
<dbReference type="InterPro" id="IPR052718">
    <property type="entry name" value="NmrA-type_oxidoreductase"/>
</dbReference>
<organism evidence="3 4">
    <name type="scientific">Aspergillus lucknowensis</name>
    <dbReference type="NCBI Taxonomy" id="176173"/>
    <lineage>
        <taxon>Eukaryota</taxon>
        <taxon>Fungi</taxon>
        <taxon>Dikarya</taxon>
        <taxon>Ascomycota</taxon>
        <taxon>Pezizomycotina</taxon>
        <taxon>Eurotiomycetes</taxon>
        <taxon>Eurotiomycetidae</taxon>
        <taxon>Eurotiales</taxon>
        <taxon>Aspergillaceae</taxon>
        <taxon>Aspergillus</taxon>
        <taxon>Aspergillus subgen. Nidulantes</taxon>
    </lineage>
</organism>
<feature type="compositionally biased region" description="Polar residues" evidence="1">
    <location>
        <begin position="123"/>
        <end position="135"/>
    </location>
</feature>
<dbReference type="InterPro" id="IPR036291">
    <property type="entry name" value="NAD(P)-bd_dom_sf"/>
</dbReference>
<name>A0ABR4L624_9EURO</name>
<dbReference type="Pfam" id="PF05368">
    <property type="entry name" value="NmrA"/>
    <property type="match status" value="1"/>
</dbReference>
<evidence type="ECO:0000313" key="3">
    <source>
        <dbReference type="EMBL" id="KAL2859996.1"/>
    </source>
</evidence>
<evidence type="ECO:0000313" key="4">
    <source>
        <dbReference type="Proteomes" id="UP001610432"/>
    </source>
</evidence>
<gene>
    <name evidence="3" type="ORF">BJX67DRAFT_368318</name>
</gene>
<feature type="region of interest" description="Disordered" evidence="1">
    <location>
        <begin position="123"/>
        <end position="144"/>
    </location>
</feature>
<dbReference type="Gene3D" id="3.40.50.720">
    <property type="entry name" value="NAD(P)-binding Rossmann-like Domain"/>
    <property type="match status" value="1"/>
</dbReference>
<evidence type="ECO:0000259" key="2">
    <source>
        <dbReference type="Pfam" id="PF05368"/>
    </source>
</evidence>
<dbReference type="RefSeq" id="XP_070880552.1">
    <property type="nucleotide sequence ID" value="XM_071030621.1"/>
</dbReference>
<dbReference type="PANTHER" id="PTHR47129">
    <property type="entry name" value="QUINONE OXIDOREDUCTASE 2"/>
    <property type="match status" value="1"/>
</dbReference>
<feature type="domain" description="NmrA-like" evidence="2">
    <location>
        <begin position="5"/>
        <end position="104"/>
    </location>
</feature>
<sequence>MTLKYLITGATGGLGEQVLNYLVAHVPASEFAAASSNASNRARFEDRGIAFRHVNYDDQESPDLGLNDVENLLFVSTNVFDIERRHKQHQRLIDSAKKAGVKHVRGLSIRCTLSIRLLPSVGSRTTPRPLSSKPISSRKDLLKS</sequence>
<comment type="caution">
    <text evidence="3">The sequence shown here is derived from an EMBL/GenBank/DDBJ whole genome shotgun (WGS) entry which is preliminary data.</text>
</comment>
<dbReference type="PANTHER" id="PTHR47129:SF1">
    <property type="entry name" value="NMRA-LIKE DOMAIN-CONTAINING PROTEIN"/>
    <property type="match status" value="1"/>
</dbReference>
<evidence type="ECO:0000256" key="1">
    <source>
        <dbReference type="SAM" id="MobiDB-lite"/>
    </source>
</evidence>
<keyword evidence="4" id="KW-1185">Reference proteome</keyword>
<dbReference type="EMBL" id="JBFXLQ010000091">
    <property type="protein sequence ID" value="KAL2859996.1"/>
    <property type="molecule type" value="Genomic_DNA"/>
</dbReference>
<dbReference type="Proteomes" id="UP001610432">
    <property type="component" value="Unassembled WGS sequence"/>
</dbReference>